<proteinExistence type="predicted"/>
<dbReference type="EMBL" id="CM045758">
    <property type="protein sequence ID" value="KAI8032122.1"/>
    <property type="molecule type" value="Genomic_DNA"/>
</dbReference>
<keyword evidence="2" id="KW-1185">Reference proteome</keyword>
<evidence type="ECO:0000313" key="1">
    <source>
        <dbReference type="EMBL" id="KAI8032122.1"/>
    </source>
</evidence>
<comment type="caution">
    <text evidence="1">The sequence shown here is derived from an EMBL/GenBank/DDBJ whole genome shotgun (WGS) entry which is preliminary data.</text>
</comment>
<dbReference type="Proteomes" id="UP001060215">
    <property type="component" value="Chromosome 1"/>
</dbReference>
<reference evidence="1 2" key="1">
    <citation type="journal article" date="2022" name="Plant J.">
        <title>Chromosome-level genome of Camellia lanceoleosa provides a valuable resource for understanding genome evolution and self-incompatibility.</title>
        <authorList>
            <person name="Gong W."/>
            <person name="Xiao S."/>
            <person name="Wang L."/>
            <person name="Liao Z."/>
            <person name="Chang Y."/>
            <person name="Mo W."/>
            <person name="Hu G."/>
            <person name="Li W."/>
            <person name="Zhao G."/>
            <person name="Zhu H."/>
            <person name="Hu X."/>
            <person name="Ji K."/>
            <person name="Xiang X."/>
            <person name="Song Q."/>
            <person name="Yuan D."/>
            <person name="Jin S."/>
            <person name="Zhang L."/>
        </authorList>
    </citation>
    <scope>NUCLEOTIDE SEQUENCE [LARGE SCALE GENOMIC DNA]</scope>
    <source>
        <strain evidence="1">SQ_2022a</strain>
    </source>
</reference>
<gene>
    <name evidence="1" type="ORF">LOK49_LG01G00273</name>
</gene>
<protein>
    <submittedName>
        <fullName evidence="1">Uncharacterized protein</fullName>
    </submittedName>
</protein>
<organism evidence="1 2">
    <name type="scientific">Camellia lanceoleosa</name>
    <dbReference type="NCBI Taxonomy" id="1840588"/>
    <lineage>
        <taxon>Eukaryota</taxon>
        <taxon>Viridiplantae</taxon>
        <taxon>Streptophyta</taxon>
        <taxon>Embryophyta</taxon>
        <taxon>Tracheophyta</taxon>
        <taxon>Spermatophyta</taxon>
        <taxon>Magnoliopsida</taxon>
        <taxon>eudicotyledons</taxon>
        <taxon>Gunneridae</taxon>
        <taxon>Pentapetalae</taxon>
        <taxon>asterids</taxon>
        <taxon>Ericales</taxon>
        <taxon>Theaceae</taxon>
        <taxon>Camellia</taxon>
    </lineage>
</organism>
<accession>A0ACC0J371</accession>
<sequence>MSGRSIEFVEKLVDLMPTEALVQPDNDGMIALHGAANIGNTKAAAILVEKHPLSLYILSDVNWLPLHYATRAGHKDTLLYLLSVTSSFHAIRIPLWYSASLHCSRF</sequence>
<name>A0ACC0J371_9ERIC</name>
<evidence type="ECO:0000313" key="2">
    <source>
        <dbReference type="Proteomes" id="UP001060215"/>
    </source>
</evidence>